<dbReference type="Proteomes" id="UP000683559">
    <property type="component" value="Chromosome"/>
</dbReference>
<name>A0ABX8LP99_9BACT</name>
<dbReference type="Pfam" id="PF02498">
    <property type="entry name" value="Bro-N"/>
    <property type="match status" value="1"/>
</dbReference>
<evidence type="ECO:0000259" key="1">
    <source>
        <dbReference type="SMART" id="SM01040"/>
    </source>
</evidence>
<dbReference type="SMART" id="SM01040">
    <property type="entry name" value="Bro-N"/>
    <property type="match status" value="1"/>
</dbReference>
<dbReference type="InterPro" id="IPR003497">
    <property type="entry name" value="BRO_N_domain"/>
</dbReference>
<evidence type="ECO:0000313" key="2">
    <source>
        <dbReference type="EMBL" id="QXE92429.1"/>
    </source>
</evidence>
<dbReference type="EMBL" id="CP077683">
    <property type="protein sequence ID" value="QXE92429.1"/>
    <property type="molecule type" value="Genomic_DNA"/>
</dbReference>
<organism evidence="2 3">
    <name type="scientific">Geomonas subterranea</name>
    <dbReference type="NCBI Taxonomy" id="2847989"/>
    <lineage>
        <taxon>Bacteria</taxon>
        <taxon>Pseudomonadati</taxon>
        <taxon>Thermodesulfobacteriota</taxon>
        <taxon>Desulfuromonadia</taxon>
        <taxon>Geobacterales</taxon>
        <taxon>Geobacteraceae</taxon>
        <taxon>Geomonas</taxon>
    </lineage>
</organism>
<reference evidence="2 3" key="1">
    <citation type="submission" date="2021-06" db="EMBL/GenBank/DDBJ databases">
        <title>Gemonas diversity in paddy soil.</title>
        <authorList>
            <person name="Liu G."/>
        </authorList>
    </citation>
    <scope>NUCLEOTIDE SEQUENCE [LARGE SCALE GENOMIC DNA]</scope>
    <source>
        <strain evidence="2 3">RG2</strain>
    </source>
</reference>
<evidence type="ECO:0000313" key="3">
    <source>
        <dbReference type="Proteomes" id="UP000683559"/>
    </source>
</evidence>
<sequence length="113" mass="13059">MTKLCIILFGYDNAQTIRNRPLDGRSWYMAQDICRLLGISNYSNAVNKPFKDERFTLSSREHRFYVGYTGAAIRRVLMVNAEGLYKLIMQADPLVAGEIQEKARSLMTRKQFC</sequence>
<proteinExistence type="predicted"/>
<keyword evidence="3" id="KW-1185">Reference proteome</keyword>
<dbReference type="RefSeq" id="WP_217288981.1">
    <property type="nucleotide sequence ID" value="NZ_CP077683.1"/>
</dbReference>
<accession>A0ABX8LP99</accession>
<gene>
    <name evidence="2" type="ORF">KP001_07865</name>
</gene>
<feature type="domain" description="Bro-N" evidence="1">
    <location>
        <begin position="16"/>
        <end position="108"/>
    </location>
</feature>
<protein>
    <recommendedName>
        <fullName evidence="1">Bro-N domain-containing protein</fullName>
    </recommendedName>
</protein>